<name>A0A173R940_PARDI</name>
<dbReference type="RefSeq" id="WP_009017317.1">
    <property type="nucleotide sequence ID" value="NZ_CACRUW010000005.1"/>
</dbReference>
<evidence type="ECO:0000313" key="5">
    <source>
        <dbReference type="Proteomes" id="UP000095591"/>
    </source>
</evidence>
<dbReference type="GO" id="GO:0000160">
    <property type="term" value="P:phosphorelay signal transduction system"/>
    <property type="evidence" value="ECO:0007669"/>
    <property type="project" value="InterPro"/>
</dbReference>
<evidence type="ECO:0000256" key="1">
    <source>
        <dbReference type="ARBA" id="ARBA00023125"/>
    </source>
</evidence>
<dbReference type="GO" id="GO:0003677">
    <property type="term" value="F:DNA binding"/>
    <property type="evidence" value="ECO:0007669"/>
    <property type="project" value="UniProtKB-UniRule"/>
</dbReference>
<accession>A0A173R940</accession>
<dbReference type="Proteomes" id="UP000095591">
    <property type="component" value="Unassembled WGS sequence"/>
</dbReference>
<dbReference type="CDD" id="cd00383">
    <property type="entry name" value="trans_reg_C"/>
    <property type="match status" value="1"/>
</dbReference>
<evidence type="ECO:0000256" key="2">
    <source>
        <dbReference type="PROSITE-ProRule" id="PRU01091"/>
    </source>
</evidence>
<dbReference type="InterPro" id="IPR016032">
    <property type="entry name" value="Sig_transdc_resp-reg_C-effctor"/>
</dbReference>
<dbReference type="Pfam" id="PF00486">
    <property type="entry name" value="Trans_reg_C"/>
    <property type="match status" value="1"/>
</dbReference>
<proteinExistence type="predicted"/>
<dbReference type="EMBL" id="CYXP01000001">
    <property type="protein sequence ID" value="CUM74129.1"/>
    <property type="molecule type" value="Genomic_DNA"/>
</dbReference>
<dbReference type="AlphaFoldDB" id="A0A173R940"/>
<dbReference type="PROSITE" id="PS51755">
    <property type="entry name" value="OMPR_PHOB"/>
    <property type="match status" value="1"/>
</dbReference>
<dbReference type="SUPFAM" id="SSF46894">
    <property type="entry name" value="C-terminal effector domain of the bipartite response regulators"/>
    <property type="match status" value="1"/>
</dbReference>
<evidence type="ECO:0000313" key="4">
    <source>
        <dbReference type="EMBL" id="CUM74129.1"/>
    </source>
</evidence>
<dbReference type="InterPro" id="IPR001867">
    <property type="entry name" value="OmpR/PhoB-type_DNA-bd"/>
</dbReference>
<keyword evidence="1 2" id="KW-0238">DNA-binding</keyword>
<sequence length="308" mass="34579">MNTRLSANLSVLGTSLMLILSFSFGFHSYTEAKKTIVTDLNQALQQTILQNSHLWMSQDSIRTYANLSKLFGNPVSIESYNKDFSDALSYTPDKKKTGIVIHVLNKDPQTENAPANANKKLNEYYIASDTIIWASSIANSPNATTDHIGISFQGYANCSTFAVIGLSDKSLPGLFLGLAFLSATLPLLLKRYRKELIMPQSIHPEKTISFGNLNLSCETASFYKENEEKLKLTPQQYALMEMFFLSPTHILNRSDICESLWPGKINADETLNTLIRRLRPLVEENSNLKITTDRGRAYVLEIKKSDHL</sequence>
<dbReference type="GO" id="GO:0006355">
    <property type="term" value="P:regulation of DNA-templated transcription"/>
    <property type="evidence" value="ECO:0007669"/>
    <property type="project" value="InterPro"/>
</dbReference>
<reference evidence="4 5" key="1">
    <citation type="submission" date="2015-09" db="EMBL/GenBank/DDBJ databases">
        <authorList>
            <consortium name="Pathogen Informatics"/>
        </authorList>
    </citation>
    <scope>NUCLEOTIDE SEQUENCE [LARGE SCALE GENOMIC DNA]</scope>
    <source>
        <strain evidence="4 5">2789STDY5608872</strain>
    </source>
</reference>
<dbReference type="InterPro" id="IPR036388">
    <property type="entry name" value="WH-like_DNA-bd_sf"/>
</dbReference>
<gene>
    <name evidence="4" type="primary">copR</name>
    <name evidence="4" type="ORF">ERS852429_00321</name>
</gene>
<feature type="domain" description="OmpR/PhoB-type" evidence="3">
    <location>
        <begin position="205"/>
        <end position="302"/>
    </location>
</feature>
<organism evidence="4 5">
    <name type="scientific">Parabacteroides distasonis</name>
    <dbReference type="NCBI Taxonomy" id="823"/>
    <lineage>
        <taxon>Bacteria</taxon>
        <taxon>Pseudomonadati</taxon>
        <taxon>Bacteroidota</taxon>
        <taxon>Bacteroidia</taxon>
        <taxon>Bacteroidales</taxon>
        <taxon>Tannerellaceae</taxon>
        <taxon>Parabacteroides</taxon>
    </lineage>
</organism>
<dbReference type="SMART" id="SM00862">
    <property type="entry name" value="Trans_reg_C"/>
    <property type="match status" value="1"/>
</dbReference>
<protein>
    <submittedName>
        <fullName evidence="4">Transcriptional activator protein CopR</fullName>
    </submittedName>
</protein>
<evidence type="ECO:0000259" key="3">
    <source>
        <dbReference type="PROSITE" id="PS51755"/>
    </source>
</evidence>
<feature type="DNA-binding region" description="OmpR/PhoB-type" evidence="2">
    <location>
        <begin position="205"/>
        <end position="302"/>
    </location>
</feature>
<dbReference type="Gene3D" id="1.10.10.10">
    <property type="entry name" value="Winged helix-like DNA-binding domain superfamily/Winged helix DNA-binding domain"/>
    <property type="match status" value="1"/>
</dbReference>